<dbReference type="Proteomes" id="UP000750502">
    <property type="component" value="Unassembled WGS sequence"/>
</dbReference>
<proteinExistence type="predicted"/>
<evidence type="ECO:0000313" key="1">
    <source>
        <dbReference type="EMBL" id="KAG5770829.1"/>
    </source>
</evidence>
<dbReference type="SUPFAM" id="SSF56112">
    <property type="entry name" value="Protein kinase-like (PK-like)"/>
    <property type="match status" value="1"/>
</dbReference>
<gene>
    <name evidence="1" type="ORF">H9Q72_002444</name>
</gene>
<dbReference type="AlphaFoldDB" id="A0A9P7L514"/>
<dbReference type="EMBL" id="JADFTT010000050">
    <property type="protein sequence ID" value="KAG5770829.1"/>
    <property type="molecule type" value="Genomic_DNA"/>
</dbReference>
<comment type="caution">
    <text evidence="1">The sequence shown here is derived from an EMBL/GenBank/DDBJ whole genome shotgun (WGS) entry which is preliminary data.</text>
</comment>
<evidence type="ECO:0008006" key="3">
    <source>
        <dbReference type="Google" id="ProtNLM"/>
    </source>
</evidence>
<dbReference type="InterPro" id="IPR011009">
    <property type="entry name" value="Kinase-like_dom_sf"/>
</dbReference>
<dbReference type="OrthoDB" id="5412996at2759"/>
<reference evidence="1" key="2">
    <citation type="submission" date="2020-10" db="EMBL/GenBank/DDBJ databases">
        <authorList>
            <person name="Peck L.D."/>
            <person name="Nowell R.W."/>
            <person name="Flood J."/>
            <person name="Ryan M.J."/>
            <person name="Barraclough T.G."/>
        </authorList>
    </citation>
    <scope>NUCLEOTIDE SEQUENCE</scope>
    <source>
        <strain evidence="1">IMI 127659i</strain>
    </source>
</reference>
<evidence type="ECO:0000313" key="2">
    <source>
        <dbReference type="Proteomes" id="UP000750502"/>
    </source>
</evidence>
<dbReference type="Gene3D" id="3.30.200.20">
    <property type="entry name" value="Phosphorylase Kinase, domain 1"/>
    <property type="match status" value="1"/>
</dbReference>
<keyword evidence="2" id="KW-1185">Reference proteome</keyword>
<protein>
    <recommendedName>
        <fullName evidence="3">Aminoglycoside phosphotransferase domain-containing protein</fullName>
    </recommendedName>
</protein>
<accession>A0A9P7L514</accession>
<name>A0A9P7L514_9HYPO</name>
<reference evidence="1" key="1">
    <citation type="journal article" date="2020" name="bioRxiv">
        <title>Historical genomics reveals the evolutionary mechanisms behind multiple outbreaks of the host-specific coffee wilt pathogen Fusarium xylarioides.</title>
        <authorList>
            <person name="Peck D."/>
            <person name="Nowell R.W."/>
            <person name="Flood J."/>
            <person name="Ryan M.J."/>
            <person name="Barraclough T.G."/>
        </authorList>
    </citation>
    <scope>NUCLEOTIDE SEQUENCE</scope>
    <source>
        <strain evidence="1">IMI 127659i</strain>
    </source>
</reference>
<sequence length="147" mass="16443">MPKITSLKTFFDELEETNGDDECRAWLSRVFDAKVLLATFVAARRGGGEATEYVGFLKGSFNLSFRFKFSDGGPDAIIRFPKPGHTATALMDEKVANEVQVMNYLSRKTTIPIPRILDWGRTADMAIPSRTYCHVDCTLCTPQSLQL</sequence>
<organism evidence="1 2">
    <name type="scientific">Fusarium xylarioides</name>
    <dbReference type="NCBI Taxonomy" id="221167"/>
    <lineage>
        <taxon>Eukaryota</taxon>
        <taxon>Fungi</taxon>
        <taxon>Dikarya</taxon>
        <taxon>Ascomycota</taxon>
        <taxon>Pezizomycotina</taxon>
        <taxon>Sordariomycetes</taxon>
        <taxon>Hypocreomycetidae</taxon>
        <taxon>Hypocreales</taxon>
        <taxon>Nectriaceae</taxon>
        <taxon>Fusarium</taxon>
        <taxon>Fusarium fujikuroi species complex</taxon>
    </lineage>
</organism>